<feature type="transmembrane region" description="Helical" evidence="1">
    <location>
        <begin position="94"/>
        <end position="113"/>
    </location>
</feature>
<sequence>MAEQFVFIKKVDLNNNCPICYNNDGLNLTCSQKIVETNFYKTVTSEMKYDMACTNCKSTIYPVNWTDDIERVFEYHQKAFEVIKPSTHLKKASWLAILSGVIIAISIVAVLVYTQL</sequence>
<proteinExistence type="predicted"/>
<organism evidence="2 3">
    <name type="scientific">Mariniflexile gromovii</name>
    <dbReference type="NCBI Taxonomy" id="362523"/>
    <lineage>
        <taxon>Bacteria</taxon>
        <taxon>Pseudomonadati</taxon>
        <taxon>Bacteroidota</taxon>
        <taxon>Flavobacteriia</taxon>
        <taxon>Flavobacteriales</taxon>
        <taxon>Flavobacteriaceae</taxon>
        <taxon>Mariniflexile</taxon>
    </lineage>
</organism>
<dbReference type="RefSeq" id="WP_209655667.1">
    <property type="nucleotide sequence ID" value="NZ_JAGJCB010000013.1"/>
</dbReference>
<protein>
    <submittedName>
        <fullName evidence="2">Uncharacterized protein</fullName>
    </submittedName>
</protein>
<keyword evidence="1" id="KW-0812">Transmembrane</keyword>
<evidence type="ECO:0000313" key="2">
    <source>
        <dbReference type="EMBL" id="MBP0904779.1"/>
    </source>
</evidence>
<comment type="caution">
    <text evidence="2">The sequence shown here is derived from an EMBL/GenBank/DDBJ whole genome shotgun (WGS) entry which is preliminary data.</text>
</comment>
<reference evidence="2 3" key="1">
    <citation type="submission" date="2021-04" db="EMBL/GenBank/DDBJ databases">
        <title>Mariniflexile gromovii gen. nov., sp. nov., a gliding bacterium isolated from the sea urchin Strongylocentrotus intermedius.</title>
        <authorList>
            <person name="Ko S."/>
            <person name="Le V."/>
            <person name="Ahn C.-Y."/>
            <person name="Oh H.-M."/>
        </authorList>
    </citation>
    <scope>NUCLEOTIDE SEQUENCE [LARGE SCALE GENOMIC DNA]</scope>
    <source>
        <strain evidence="2 3">KCTC 12570</strain>
    </source>
</reference>
<name>A0ABS4BW19_9FLAO</name>
<gene>
    <name evidence="2" type="ORF">J8H85_13135</name>
</gene>
<keyword evidence="3" id="KW-1185">Reference proteome</keyword>
<accession>A0ABS4BW19</accession>
<dbReference type="EMBL" id="JAGJCB010000013">
    <property type="protein sequence ID" value="MBP0904779.1"/>
    <property type="molecule type" value="Genomic_DNA"/>
</dbReference>
<dbReference type="Proteomes" id="UP000670776">
    <property type="component" value="Unassembled WGS sequence"/>
</dbReference>
<keyword evidence="1" id="KW-1133">Transmembrane helix</keyword>
<evidence type="ECO:0000313" key="3">
    <source>
        <dbReference type="Proteomes" id="UP000670776"/>
    </source>
</evidence>
<keyword evidence="1" id="KW-0472">Membrane</keyword>
<evidence type="ECO:0000256" key="1">
    <source>
        <dbReference type="SAM" id="Phobius"/>
    </source>
</evidence>